<evidence type="ECO:0000313" key="1">
    <source>
        <dbReference type="EMBL" id="GGM55586.1"/>
    </source>
</evidence>
<name>A0A8J3CBQ0_9PSEU</name>
<protein>
    <submittedName>
        <fullName evidence="1">Uncharacterized protein</fullName>
    </submittedName>
</protein>
<organism evidence="1 2">
    <name type="scientific">Longimycelium tulufanense</name>
    <dbReference type="NCBI Taxonomy" id="907463"/>
    <lineage>
        <taxon>Bacteria</taxon>
        <taxon>Bacillati</taxon>
        <taxon>Actinomycetota</taxon>
        <taxon>Actinomycetes</taxon>
        <taxon>Pseudonocardiales</taxon>
        <taxon>Pseudonocardiaceae</taxon>
        <taxon>Longimycelium</taxon>
    </lineage>
</organism>
<dbReference type="EMBL" id="BMMK01000011">
    <property type="protein sequence ID" value="GGM55586.1"/>
    <property type="molecule type" value="Genomic_DNA"/>
</dbReference>
<gene>
    <name evidence="1" type="ORF">GCM10012275_28350</name>
</gene>
<keyword evidence="2" id="KW-1185">Reference proteome</keyword>
<dbReference type="Proteomes" id="UP000637578">
    <property type="component" value="Unassembled WGS sequence"/>
</dbReference>
<dbReference type="Gene3D" id="2.30.30.100">
    <property type="match status" value="1"/>
</dbReference>
<dbReference type="AlphaFoldDB" id="A0A8J3CBQ0"/>
<evidence type="ECO:0000313" key="2">
    <source>
        <dbReference type="Proteomes" id="UP000637578"/>
    </source>
</evidence>
<proteinExistence type="predicted"/>
<reference evidence="1" key="2">
    <citation type="submission" date="2020-09" db="EMBL/GenBank/DDBJ databases">
        <authorList>
            <person name="Sun Q."/>
            <person name="Zhou Y."/>
        </authorList>
    </citation>
    <scope>NUCLEOTIDE SEQUENCE</scope>
    <source>
        <strain evidence="1">CGMCC 4.5737</strain>
    </source>
</reference>
<comment type="caution">
    <text evidence="1">The sequence shown here is derived from an EMBL/GenBank/DDBJ whole genome shotgun (WGS) entry which is preliminary data.</text>
</comment>
<accession>A0A8J3CBQ0</accession>
<sequence>MGRPNGKVGSLLNRVLRARLRETVVVSLKSRATFRGVLMDADSHALVLRNVEALHVETVDSDPPKLDGELIVLIKDVDYIQRTGT</sequence>
<reference evidence="1" key="1">
    <citation type="journal article" date="2014" name="Int. J. Syst. Evol. Microbiol.">
        <title>Complete genome sequence of Corynebacterium casei LMG S-19264T (=DSM 44701T), isolated from a smear-ripened cheese.</title>
        <authorList>
            <consortium name="US DOE Joint Genome Institute (JGI-PGF)"/>
            <person name="Walter F."/>
            <person name="Albersmeier A."/>
            <person name="Kalinowski J."/>
            <person name="Ruckert C."/>
        </authorList>
    </citation>
    <scope>NUCLEOTIDE SEQUENCE</scope>
    <source>
        <strain evidence="1">CGMCC 4.5737</strain>
    </source>
</reference>